<dbReference type="Proteomes" id="UP000323506">
    <property type="component" value="Chromosome A10"/>
</dbReference>
<organism evidence="3 4">
    <name type="scientific">Gossypium darwinii</name>
    <name type="common">Darwin's cotton</name>
    <name type="synonym">Gossypium barbadense var. darwinii</name>
    <dbReference type="NCBI Taxonomy" id="34276"/>
    <lineage>
        <taxon>Eukaryota</taxon>
        <taxon>Viridiplantae</taxon>
        <taxon>Streptophyta</taxon>
        <taxon>Embryophyta</taxon>
        <taxon>Tracheophyta</taxon>
        <taxon>Spermatophyta</taxon>
        <taxon>Magnoliopsida</taxon>
        <taxon>eudicotyledons</taxon>
        <taxon>Gunneridae</taxon>
        <taxon>Pentapetalae</taxon>
        <taxon>rosids</taxon>
        <taxon>malvids</taxon>
        <taxon>Malvales</taxon>
        <taxon>Malvaceae</taxon>
        <taxon>Malvoideae</taxon>
        <taxon>Gossypium</taxon>
    </lineage>
</organism>
<feature type="compositionally biased region" description="Polar residues" evidence="1">
    <location>
        <begin position="149"/>
        <end position="169"/>
    </location>
</feature>
<evidence type="ECO:0000259" key="2">
    <source>
        <dbReference type="Pfam" id="PF05678"/>
    </source>
</evidence>
<evidence type="ECO:0000256" key="1">
    <source>
        <dbReference type="SAM" id="MobiDB-lite"/>
    </source>
</evidence>
<feature type="region of interest" description="Disordered" evidence="1">
    <location>
        <begin position="1"/>
        <end position="25"/>
    </location>
</feature>
<sequence length="440" mass="47875">MDSGNSGSLQSSSGGSEEYDSRVESISAFLNHNPFNNIGHGALGNQPQPPSPPQLLQQHQNHSSSPMFDPLSYLDHPLSRSLQLTTTTNPGSVLNLDVIWSKNQRSETNCTDLSGFMASSPAPTTQQLFTNQQTQSRATFPLLQVPQGPESSKQRSVSATNGQPNNNAMVRNPKKRSRASRRAPTTVLTTNTTNFRAMVQEFTGIPAPPFTSSPFPRTRLDLFGPPSTLRSTHLDPSPPHYLLRPFAQKLNPPSFSSSSMADALVSSPIPSTNNNSNNTSCSSTSINYQLPSELSHLKQPQNLLNINMQNPILNFQSLLETPPKYPLSNSNLLGPKPRDIPPNETCLKMGALDEFGLNQGHVNANANLTGLQNMVSQQQHDQSLLRSINGSYNNNNNQRVSKGKVSNLSSSSSEFHADKGPENVASRSEGMVESWICSSD</sequence>
<dbReference type="PANTHER" id="PTHR33179:SF4">
    <property type="entry name" value="VQ MOTIF-CONTAINING PROTEIN"/>
    <property type="match status" value="1"/>
</dbReference>
<dbReference type="InterPro" id="IPR039609">
    <property type="entry name" value="VQ_15/22"/>
</dbReference>
<dbReference type="EMBL" id="CM017697">
    <property type="protein sequence ID" value="TYG98219.1"/>
    <property type="molecule type" value="Genomic_DNA"/>
</dbReference>
<evidence type="ECO:0000313" key="4">
    <source>
        <dbReference type="Proteomes" id="UP000323506"/>
    </source>
</evidence>
<reference evidence="3 4" key="1">
    <citation type="submission" date="2019-06" db="EMBL/GenBank/DDBJ databases">
        <title>WGS assembly of Gossypium darwinii.</title>
        <authorList>
            <person name="Chen Z.J."/>
            <person name="Sreedasyam A."/>
            <person name="Ando A."/>
            <person name="Song Q."/>
            <person name="De L."/>
            <person name="Hulse-Kemp A."/>
            <person name="Ding M."/>
            <person name="Ye W."/>
            <person name="Kirkbride R."/>
            <person name="Jenkins J."/>
            <person name="Plott C."/>
            <person name="Lovell J."/>
            <person name="Lin Y.-M."/>
            <person name="Vaughn R."/>
            <person name="Liu B."/>
            <person name="Li W."/>
            <person name="Simpson S."/>
            <person name="Scheffler B."/>
            <person name="Saski C."/>
            <person name="Grover C."/>
            <person name="Hu G."/>
            <person name="Conover J."/>
            <person name="Carlson J."/>
            <person name="Shu S."/>
            <person name="Boston L."/>
            <person name="Williams M."/>
            <person name="Peterson D."/>
            <person name="Mcgee K."/>
            <person name="Jones D."/>
            <person name="Wendel J."/>
            <person name="Stelly D."/>
            <person name="Grimwood J."/>
            <person name="Schmutz J."/>
        </authorList>
    </citation>
    <scope>NUCLEOTIDE SEQUENCE [LARGE SCALE GENOMIC DNA]</scope>
    <source>
        <strain evidence="3">1808015.09</strain>
    </source>
</reference>
<proteinExistence type="predicted"/>
<feature type="compositionally biased region" description="Low complexity" evidence="1">
    <location>
        <begin position="1"/>
        <end position="16"/>
    </location>
</feature>
<dbReference type="AlphaFoldDB" id="A0A5D2EZ03"/>
<evidence type="ECO:0000313" key="3">
    <source>
        <dbReference type="EMBL" id="TYG98219.1"/>
    </source>
</evidence>
<gene>
    <name evidence="3" type="ORF">ES288_A10G100000v1</name>
</gene>
<dbReference type="PANTHER" id="PTHR33179">
    <property type="entry name" value="VQ MOTIF-CONTAINING PROTEIN"/>
    <property type="match status" value="1"/>
</dbReference>
<feature type="compositionally biased region" description="Low complexity" evidence="1">
    <location>
        <begin position="54"/>
        <end position="66"/>
    </location>
</feature>
<dbReference type="Pfam" id="PF05678">
    <property type="entry name" value="VQ"/>
    <property type="match status" value="1"/>
</dbReference>
<feature type="region of interest" description="Disordered" evidence="1">
    <location>
        <begin position="145"/>
        <end position="184"/>
    </location>
</feature>
<name>A0A5D2EZ03_GOSDA</name>
<feature type="region of interest" description="Disordered" evidence="1">
    <location>
        <begin position="392"/>
        <end position="440"/>
    </location>
</feature>
<feature type="domain" description="VQ" evidence="2">
    <location>
        <begin position="182"/>
        <end position="209"/>
    </location>
</feature>
<feature type="region of interest" description="Disordered" evidence="1">
    <location>
        <begin position="37"/>
        <end position="74"/>
    </location>
</feature>
<dbReference type="InterPro" id="IPR008889">
    <property type="entry name" value="VQ"/>
</dbReference>
<accession>A0A5D2EZ03</accession>
<protein>
    <recommendedName>
        <fullName evidence="2">VQ domain-containing protein</fullName>
    </recommendedName>
</protein>
<feature type="compositionally biased region" description="Basic residues" evidence="1">
    <location>
        <begin position="172"/>
        <end position="181"/>
    </location>
</feature>
<keyword evidence="4" id="KW-1185">Reference proteome</keyword>
<feature type="compositionally biased region" description="Low complexity" evidence="1">
    <location>
        <begin position="403"/>
        <end position="413"/>
    </location>
</feature>